<keyword evidence="1" id="KW-0812">Transmembrane</keyword>
<dbReference type="RefSeq" id="WP_062383063.1">
    <property type="nucleotide sequence ID" value="NZ_CP014544.1"/>
</dbReference>
<sequence length="406" mass="46442">MEDLIPYIVMPFVVAFVGWATNVVGLQMMFYPVQWRGVGKSIGWQGIIPRIRERFTRDLVTKTVVKVCTPAEMLNALNDDDALGEMSVLIRSQIEEAVDDFMQSNGVKLWSIAPDMARQRVYKRILHDIPSISRLVIREITENREYLLDIETLAVSRAKERPEILGELILSMFGTEFRFMKISGLYIGFPLGCLQALCWYFMPINALLPLFGCLVGALTNWIALNILAYPARGVKFLNWELQGLVLKRQKDVSLSFAEVFTEKFLNTKDVLEFIWDGERGDEIKRMIKRQLRNHMESKLFSKGIDLSVRLASRDELYDEKALKVLESNIFPLLDNSKVSRTLVKPVQMLLTMRMQQMPPEQFQELFLPIFQHDKWLVIIVGAMLGGAAGLLQLLVLFSDGPIFSIG</sequence>
<feature type="transmembrane region" description="Helical" evidence="1">
    <location>
        <begin position="182"/>
        <end position="202"/>
    </location>
</feature>
<keyword evidence="1" id="KW-0472">Membrane</keyword>
<dbReference type="PANTHER" id="PTHR35791">
    <property type="entry name" value="UPF0754 MEMBRANE PROTEIN YHEB"/>
    <property type="match status" value="1"/>
</dbReference>
<evidence type="ECO:0000313" key="2">
    <source>
        <dbReference type="EMBL" id="AMO67259.1"/>
    </source>
</evidence>
<dbReference type="PANTHER" id="PTHR35791:SF1">
    <property type="entry name" value="UPF0754 MEMBRANE PROTEIN YHEB"/>
    <property type="match status" value="1"/>
</dbReference>
<gene>
    <name evidence="2" type="ORF">AZF00_02625</name>
</gene>
<feature type="transmembrane region" description="Helical" evidence="1">
    <location>
        <begin position="208"/>
        <end position="229"/>
    </location>
</feature>
<evidence type="ECO:0000256" key="1">
    <source>
        <dbReference type="SAM" id="Phobius"/>
    </source>
</evidence>
<name>A0A127M222_9GAMM</name>
<dbReference type="EMBL" id="CP014544">
    <property type="protein sequence ID" value="AMO67259.1"/>
    <property type="molecule type" value="Genomic_DNA"/>
</dbReference>
<reference evidence="2 3" key="1">
    <citation type="submission" date="2015-12" db="EMBL/GenBank/DDBJ databases">
        <authorList>
            <person name="Shamseldin A."/>
            <person name="Moawad H."/>
            <person name="Abd El-Rahim W.M."/>
            <person name="Sadowsky M.J."/>
        </authorList>
    </citation>
    <scope>NUCLEOTIDE SEQUENCE [LARGE SCALE GENOMIC DNA]</scope>
    <source>
        <strain evidence="2 3">SM2</strain>
    </source>
</reference>
<evidence type="ECO:0008006" key="4">
    <source>
        <dbReference type="Google" id="ProtNLM"/>
    </source>
</evidence>
<dbReference type="Proteomes" id="UP000074119">
    <property type="component" value="Chromosome"/>
</dbReference>
<evidence type="ECO:0000313" key="3">
    <source>
        <dbReference type="Proteomes" id="UP000074119"/>
    </source>
</evidence>
<dbReference type="AlphaFoldDB" id="A0A127M222"/>
<protein>
    <recommendedName>
        <fullName evidence="4">DUF445 domain-containing protein</fullName>
    </recommendedName>
</protein>
<feature type="transmembrane region" description="Helical" evidence="1">
    <location>
        <begin position="6"/>
        <end position="26"/>
    </location>
</feature>
<accession>A0A127M222</accession>
<keyword evidence="1" id="KW-1133">Transmembrane helix</keyword>
<dbReference type="STRING" id="1470434.AZF00_02625"/>
<dbReference type="KEGG" id="zal:AZF00_02625"/>
<organism evidence="2 3">
    <name type="scientific">Zhongshania aliphaticivorans</name>
    <dbReference type="NCBI Taxonomy" id="1470434"/>
    <lineage>
        <taxon>Bacteria</taxon>
        <taxon>Pseudomonadati</taxon>
        <taxon>Pseudomonadota</taxon>
        <taxon>Gammaproteobacteria</taxon>
        <taxon>Cellvibrionales</taxon>
        <taxon>Spongiibacteraceae</taxon>
        <taxon>Zhongshania</taxon>
    </lineage>
</organism>
<feature type="transmembrane region" description="Helical" evidence="1">
    <location>
        <begin position="375"/>
        <end position="397"/>
    </location>
</feature>
<proteinExistence type="predicted"/>